<feature type="compositionally biased region" description="Acidic residues" evidence="1">
    <location>
        <begin position="14"/>
        <end position="27"/>
    </location>
</feature>
<feature type="compositionally biased region" description="Basic and acidic residues" evidence="1">
    <location>
        <begin position="1"/>
        <end position="13"/>
    </location>
</feature>
<protein>
    <submittedName>
        <fullName evidence="2">Uncharacterized protein</fullName>
    </submittedName>
</protein>
<sequence>MNIWDKMKDLFLEKEDEPELDPEESKEDEPIVYTQWVDGETFKARMEEDKKKREKPFENTNFVNLEKEEPEPEEEVAVQINGAYEFVLEKNKHAERLNINYHGIEYDLFDIFIVFHASINCTVDGYALTIPAHYKIHMAGGMSEEKAYINLAERTEEEEREFIMDELEPRVIHDIREKISEERYKQIKKQVEEKGKIRFDVVMNIDKDKLTK</sequence>
<evidence type="ECO:0000313" key="3">
    <source>
        <dbReference type="Proteomes" id="UP000594029"/>
    </source>
</evidence>
<keyword evidence="3" id="KW-1185">Reference proteome</keyword>
<dbReference type="Proteomes" id="UP000594029">
    <property type="component" value="Segment"/>
</dbReference>
<organism evidence="2 3">
    <name type="scientific">Bacillus phage Kirov</name>
    <dbReference type="NCBI Taxonomy" id="2783539"/>
    <lineage>
        <taxon>Viruses</taxon>
        <taxon>Duplodnaviria</taxon>
        <taxon>Heunggongvirae</taxon>
        <taxon>Uroviricota</taxon>
        <taxon>Caudoviricetes</taxon>
        <taxon>Andregratiavirinae</taxon>
        <taxon>Kirovvirus</taxon>
        <taxon>Kirovvirus kirov</taxon>
    </lineage>
</organism>
<accession>A0A7U3NKG6</accession>
<evidence type="ECO:0000256" key="1">
    <source>
        <dbReference type="SAM" id="MobiDB-lite"/>
    </source>
</evidence>
<feature type="region of interest" description="Disordered" evidence="1">
    <location>
        <begin position="1"/>
        <end position="29"/>
    </location>
</feature>
<dbReference type="EMBL" id="MW084976">
    <property type="protein sequence ID" value="QOV08265.1"/>
    <property type="molecule type" value="Genomic_DNA"/>
</dbReference>
<gene>
    <name evidence="2" type="ORF">Kirov_66</name>
</gene>
<name>A0A7U3NKG6_9CAUD</name>
<proteinExistence type="predicted"/>
<evidence type="ECO:0000313" key="2">
    <source>
        <dbReference type="EMBL" id="QOV08265.1"/>
    </source>
</evidence>
<reference evidence="2 3" key="1">
    <citation type="submission" date="2020-10" db="EMBL/GenBank/DDBJ databases">
        <authorList>
            <person name="Kazantseva O.A."/>
            <person name="Piligrimova E.G."/>
            <person name="Shadrin A.M."/>
        </authorList>
    </citation>
    <scope>NUCLEOTIDE SEQUENCE [LARGE SCALE GENOMIC DNA]</scope>
</reference>